<evidence type="ECO:0008006" key="3">
    <source>
        <dbReference type="Google" id="ProtNLM"/>
    </source>
</evidence>
<evidence type="ECO:0000313" key="1">
    <source>
        <dbReference type="EMBL" id="OJX60805.1"/>
    </source>
</evidence>
<comment type="caution">
    <text evidence="1">The sequence shown here is derived from an EMBL/GenBank/DDBJ whole genome shotgun (WGS) entry which is preliminary data.</text>
</comment>
<dbReference type="Proteomes" id="UP000184233">
    <property type="component" value="Unassembled WGS sequence"/>
</dbReference>
<dbReference type="AlphaFoldDB" id="A0A1M3L5I1"/>
<dbReference type="EMBL" id="MKVH01000003">
    <property type="protein sequence ID" value="OJX60805.1"/>
    <property type="molecule type" value="Genomic_DNA"/>
</dbReference>
<dbReference type="STRING" id="1895771.BGO89_04370"/>
<gene>
    <name evidence="1" type="ORF">BGO89_04370</name>
</gene>
<organism evidence="1 2">
    <name type="scientific">Candidatus Kapaibacterium thiocyanatum</name>
    <dbReference type="NCBI Taxonomy" id="1895771"/>
    <lineage>
        <taxon>Bacteria</taxon>
        <taxon>Pseudomonadati</taxon>
        <taxon>Candidatus Kapaibacteriota</taxon>
        <taxon>Candidatus Kapaibacteriia</taxon>
        <taxon>Candidatus Kapaibacteriales</taxon>
        <taxon>Candidatus Kapaibacteriaceae</taxon>
        <taxon>Candidatus Kapaibacterium</taxon>
    </lineage>
</organism>
<protein>
    <recommendedName>
        <fullName evidence="3">DUF4260 domain-containing protein</fullName>
    </recommendedName>
</protein>
<dbReference type="Pfam" id="PF14079">
    <property type="entry name" value="DUF4260"/>
    <property type="match status" value="1"/>
</dbReference>
<reference evidence="1 2" key="1">
    <citation type="submission" date="2016-09" db="EMBL/GenBank/DDBJ databases">
        <title>Genome-resolved meta-omics ties microbial dynamics to process performance in biotechnology for thiocyanate degradation.</title>
        <authorList>
            <person name="Kantor R.S."/>
            <person name="Huddy R.J."/>
            <person name="Iyer R."/>
            <person name="Thomas B.C."/>
            <person name="Brown C.T."/>
            <person name="Anantharaman K."/>
            <person name="Tringe S."/>
            <person name="Hettich R.L."/>
            <person name="Harrison S.T."/>
            <person name="Banfield J.F."/>
        </authorList>
    </citation>
    <scope>NUCLEOTIDE SEQUENCE [LARGE SCALE GENOMIC DNA]</scope>
    <source>
        <strain evidence="1">59-99</strain>
    </source>
</reference>
<name>A0A1M3L5I1_9BACT</name>
<accession>A0A1M3L5I1</accession>
<sequence>MNTLLRLEELAEFLVASFLFFQLDCPGWWYAALILAPDLGMIGYLASPRIGAATYNLLHHKGIGVALAAVGWFLESTPPMMAGLIVVAHAALDRTMGYGLKYDDDFAHTHLGWLKPRRS</sequence>
<evidence type="ECO:0000313" key="2">
    <source>
        <dbReference type="Proteomes" id="UP000184233"/>
    </source>
</evidence>
<proteinExistence type="predicted"/>
<dbReference type="InterPro" id="IPR025356">
    <property type="entry name" value="DUF4260"/>
</dbReference>